<reference evidence="1 2" key="1">
    <citation type="journal article" date="2010" name="J. Bacteriol.">
        <title>Short-term signatures of evolutionary change in the Salmonella enterica serovar typhimurium 14028 genome.</title>
        <authorList>
            <person name="Jarvik T."/>
            <person name="Smillie C."/>
            <person name="Groisman E.A."/>
            <person name="Ochman H."/>
        </authorList>
    </citation>
    <scope>NUCLEOTIDE SEQUENCE [LARGE SCALE GENOMIC DNA]</scope>
    <source>
        <strain evidence="2">14028s / SGSC 2262</strain>
    </source>
</reference>
<dbReference type="KEGG" id="seo:STM14_4535"/>
<dbReference type="HOGENOM" id="CLU_3188750_0_0_6"/>
<dbReference type="AlphaFoldDB" id="A0A0F6B8R8"/>
<proteinExistence type="predicted"/>
<sequence length="46" mass="5472">MWDTMKIAPRHKKNNYIDSYFKRGSPTAAYRIQIVSKIRMIAIRTT</sequence>
<protein>
    <submittedName>
        <fullName evidence="1">Uncharacterized protein</fullName>
    </submittedName>
</protein>
<dbReference type="EMBL" id="CP001363">
    <property type="protein sequence ID" value="ACY90916.1"/>
    <property type="molecule type" value="Genomic_DNA"/>
</dbReference>
<accession>A0A0F6B8R8</accession>
<dbReference type="Proteomes" id="UP000002695">
    <property type="component" value="Chromosome"/>
</dbReference>
<name>A0A0F6B8R8_SALT1</name>
<evidence type="ECO:0000313" key="1">
    <source>
        <dbReference type="EMBL" id="ACY90916.1"/>
    </source>
</evidence>
<gene>
    <name evidence="1" type="ordered locus">STM14_4535</name>
</gene>
<organism evidence="1 2">
    <name type="scientific">Salmonella typhimurium (strain 14028s / SGSC 2262)</name>
    <dbReference type="NCBI Taxonomy" id="588858"/>
    <lineage>
        <taxon>Bacteria</taxon>
        <taxon>Pseudomonadati</taxon>
        <taxon>Pseudomonadota</taxon>
        <taxon>Gammaproteobacteria</taxon>
        <taxon>Enterobacterales</taxon>
        <taxon>Enterobacteriaceae</taxon>
        <taxon>Salmonella</taxon>
    </lineage>
</organism>
<evidence type="ECO:0000313" key="2">
    <source>
        <dbReference type="Proteomes" id="UP000002695"/>
    </source>
</evidence>
<keyword evidence="2" id="KW-1185">Reference proteome</keyword>